<dbReference type="GeneID" id="41598663"/>
<accession>A0A075MV42</accession>
<dbReference type="RefSeq" id="WP_148701498.1">
    <property type="nucleotide sequence ID" value="NZ_CP007174.1"/>
</dbReference>
<gene>
    <name evidence="1" type="ORF">NTE_02993</name>
</gene>
<dbReference type="AlphaFoldDB" id="A0A075MV42"/>
<dbReference type="KEGG" id="nev:NTE_02993"/>
<keyword evidence="2" id="KW-1185">Reference proteome</keyword>
<evidence type="ECO:0000313" key="1">
    <source>
        <dbReference type="EMBL" id="AIF85028.1"/>
    </source>
</evidence>
<evidence type="ECO:0000313" key="2">
    <source>
        <dbReference type="Proteomes" id="UP000028194"/>
    </source>
</evidence>
<evidence type="ECO:0008006" key="3">
    <source>
        <dbReference type="Google" id="ProtNLM"/>
    </source>
</evidence>
<dbReference type="HOGENOM" id="CLU_1381349_0_0_2"/>
<organism evidence="1 2">
    <name type="scientific">Candidatus Nitrososphaera evergladensis SR1</name>
    <dbReference type="NCBI Taxonomy" id="1459636"/>
    <lineage>
        <taxon>Archaea</taxon>
        <taxon>Nitrososphaerota</taxon>
        <taxon>Nitrososphaeria</taxon>
        <taxon>Nitrososphaerales</taxon>
        <taxon>Nitrososphaeraceae</taxon>
        <taxon>Nitrososphaera</taxon>
    </lineage>
</organism>
<dbReference type="EMBL" id="CP007174">
    <property type="protein sequence ID" value="AIF85028.1"/>
    <property type="molecule type" value="Genomic_DNA"/>
</dbReference>
<reference evidence="1 2" key="1">
    <citation type="journal article" date="2014" name="PLoS ONE">
        <title>Genome Sequence of Candidatus Nitrososphaera evergladensis from Group I.1b Enriched from Everglades Soil Reveals Novel Genomic Features of the Ammonia-Oxidizing Archaea.</title>
        <authorList>
            <person name="Zhalnina K.V."/>
            <person name="Dias R."/>
            <person name="Leonard M.T."/>
            <person name="Dorr de Quadros P."/>
            <person name="Camargo F.A."/>
            <person name="Drew J.C."/>
            <person name="Farmerie W.G."/>
            <person name="Daroub S.H."/>
            <person name="Triplett E.W."/>
        </authorList>
    </citation>
    <scope>NUCLEOTIDE SEQUENCE [LARGE SCALE GENOMIC DNA]</scope>
    <source>
        <strain evidence="1 2">SR1</strain>
    </source>
</reference>
<dbReference type="Proteomes" id="UP000028194">
    <property type="component" value="Chromosome"/>
</dbReference>
<proteinExistence type="predicted"/>
<name>A0A075MV42_9ARCH</name>
<sequence length="197" mass="22856">MIRGIHEVPLISVVEDYFRIQGFTTYPHATLNIAWSNIVSDVDVLAIKEDQVIAIEVKSKKDVFEKAFTQLKDIAPFVDRTFIATDDEVKANKYRNSAEEFGILYLDLVYDETIVKKKPRAMTTKPSIKQICYLRRCCLEELARGYGIPPHQSKQYIALDLLRLKYTEKLRTQLKQIVALNRQRHLHSSNRIMQLGK</sequence>
<protein>
    <recommendedName>
        <fullName evidence="3">Sce7726 family protein</fullName>
    </recommendedName>
</protein>